<proteinExistence type="predicted"/>
<protein>
    <submittedName>
        <fullName evidence="3">Uncharacterized protein</fullName>
    </submittedName>
</protein>
<feature type="transmembrane region" description="Helical" evidence="2">
    <location>
        <begin position="153"/>
        <end position="173"/>
    </location>
</feature>
<evidence type="ECO:0000256" key="2">
    <source>
        <dbReference type="SAM" id="Phobius"/>
    </source>
</evidence>
<keyword evidence="4" id="KW-1185">Reference proteome</keyword>
<gene>
    <name evidence="3" type="ORF">GB883_10645</name>
</gene>
<evidence type="ECO:0000256" key="1">
    <source>
        <dbReference type="SAM" id="MobiDB-lite"/>
    </source>
</evidence>
<organism evidence="3 4">
    <name type="scientific">Georgenia thermotolerans</name>
    <dbReference type="NCBI Taxonomy" id="527326"/>
    <lineage>
        <taxon>Bacteria</taxon>
        <taxon>Bacillati</taxon>
        <taxon>Actinomycetota</taxon>
        <taxon>Actinomycetes</taxon>
        <taxon>Micrococcales</taxon>
        <taxon>Bogoriellaceae</taxon>
        <taxon>Georgenia</taxon>
    </lineage>
</organism>
<feature type="compositionally biased region" description="Pro residues" evidence="1">
    <location>
        <begin position="187"/>
        <end position="196"/>
    </location>
</feature>
<feature type="compositionally biased region" description="Basic residues" evidence="1">
    <location>
        <begin position="175"/>
        <end position="186"/>
    </location>
</feature>
<evidence type="ECO:0000313" key="3">
    <source>
        <dbReference type="EMBL" id="KAE8764104.1"/>
    </source>
</evidence>
<reference evidence="3 4" key="1">
    <citation type="submission" date="2019-10" db="EMBL/GenBank/DDBJ databases">
        <title>Georgenia wutianyii sp. nov. and Georgenia yuyongxinii sp. nov. isolated from plateau pika (Ochotona curzoniae) in the Qinghai-Tibet plateau of China.</title>
        <authorList>
            <person name="Tian Z."/>
        </authorList>
    </citation>
    <scope>NUCLEOTIDE SEQUENCE [LARGE SCALE GENOMIC DNA]</scope>
    <source>
        <strain evidence="3 4">DSM 21501</strain>
    </source>
</reference>
<feature type="transmembrane region" description="Helical" evidence="2">
    <location>
        <begin position="101"/>
        <end position="117"/>
    </location>
</feature>
<sequence>MTGHVTGAPPARPGHRRGQDAVRLAIPLVAVMVILLDAAGLMAGRGVLWTGLFALAGAALLLRFRRHPTMWWAAAASGALLGLAVAEAWEHLALPPLPEAAAALVLVLTGAGFWAAFAGTHHRWPLVAAGAGLAGAVVLGLTGHPDAVTARDVLLAVAAGLGLITGLGTAAATPLHRRRASRRGTPRRPPGAAPTR</sequence>
<keyword evidence="2" id="KW-0472">Membrane</keyword>
<feature type="transmembrane region" description="Helical" evidence="2">
    <location>
        <begin position="21"/>
        <end position="41"/>
    </location>
</feature>
<feature type="transmembrane region" description="Helical" evidence="2">
    <location>
        <begin position="124"/>
        <end position="141"/>
    </location>
</feature>
<feature type="region of interest" description="Disordered" evidence="1">
    <location>
        <begin position="174"/>
        <end position="196"/>
    </location>
</feature>
<feature type="transmembrane region" description="Helical" evidence="2">
    <location>
        <begin position="47"/>
        <end position="64"/>
    </location>
</feature>
<keyword evidence="2" id="KW-0812">Transmembrane</keyword>
<dbReference type="RefSeq" id="WP_152204250.1">
    <property type="nucleotide sequence ID" value="NZ_VUKF01000047.1"/>
</dbReference>
<name>A0A7J5UPR6_9MICO</name>
<evidence type="ECO:0000313" key="4">
    <source>
        <dbReference type="Proteomes" id="UP000451860"/>
    </source>
</evidence>
<keyword evidence="2" id="KW-1133">Transmembrane helix</keyword>
<comment type="caution">
    <text evidence="3">The sequence shown here is derived from an EMBL/GenBank/DDBJ whole genome shotgun (WGS) entry which is preliminary data.</text>
</comment>
<feature type="transmembrane region" description="Helical" evidence="2">
    <location>
        <begin position="71"/>
        <end position="89"/>
    </location>
</feature>
<dbReference type="Proteomes" id="UP000451860">
    <property type="component" value="Unassembled WGS sequence"/>
</dbReference>
<dbReference type="AlphaFoldDB" id="A0A7J5UPR6"/>
<accession>A0A7J5UPR6</accession>
<dbReference type="EMBL" id="WHJE01000043">
    <property type="protein sequence ID" value="KAE8764104.1"/>
    <property type="molecule type" value="Genomic_DNA"/>
</dbReference>